<dbReference type="InterPro" id="IPR017853">
    <property type="entry name" value="GH"/>
</dbReference>
<evidence type="ECO:0000313" key="1">
    <source>
        <dbReference type="EMBL" id="KAK5964913.1"/>
    </source>
</evidence>
<keyword evidence="2" id="KW-1185">Reference proteome</keyword>
<reference evidence="1 2" key="1">
    <citation type="submission" date="2019-10" db="EMBL/GenBank/DDBJ databases">
        <title>Assembly and Annotation for the nematode Trichostrongylus colubriformis.</title>
        <authorList>
            <person name="Martin J."/>
        </authorList>
    </citation>
    <scope>NUCLEOTIDE SEQUENCE [LARGE SCALE GENOMIC DNA]</scope>
    <source>
        <strain evidence="1">G859</strain>
        <tissue evidence="1">Whole worm</tissue>
    </source>
</reference>
<sequence length="172" mass="19496">MGLEVAWSTLLEERLGVEVYMTPQYRSFKNGSVQFTEIINGLNSAGIKINSIWIQKYRIGLGFYTNFYEWSQITNDAWVNGSQLWYWNVRGGGSRGETLPDFSDFRPFGKWTKAIVKQFAQVENICGVTLNRDVYSVNGVKQVLKATEQKAENPVVGATFGNIAFEGFLQNK</sequence>
<name>A0AAN8FJ18_TRICO</name>
<dbReference type="SUPFAM" id="SSF51445">
    <property type="entry name" value="(Trans)glycosidases"/>
    <property type="match status" value="1"/>
</dbReference>
<dbReference type="InterPro" id="IPR051595">
    <property type="entry name" value="GH25_Enzymes"/>
</dbReference>
<protein>
    <submittedName>
        <fullName evidence="1">Uncharacterized protein</fullName>
    </submittedName>
</protein>
<dbReference type="Proteomes" id="UP001331761">
    <property type="component" value="Unassembled WGS sequence"/>
</dbReference>
<dbReference type="Gene3D" id="3.20.20.80">
    <property type="entry name" value="Glycosidases"/>
    <property type="match status" value="1"/>
</dbReference>
<accession>A0AAN8FJ18</accession>
<organism evidence="1 2">
    <name type="scientific">Trichostrongylus colubriformis</name>
    <name type="common">Black scour worm</name>
    <dbReference type="NCBI Taxonomy" id="6319"/>
    <lineage>
        <taxon>Eukaryota</taxon>
        <taxon>Metazoa</taxon>
        <taxon>Ecdysozoa</taxon>
        <taxon>Nematoda</taxon>
        <taxon>Chromadorea</taxon>
        <taxon>Rhabditida</taxon>
        <taxon>Rhabditina</taxon>
        <taxon>Rhabditomorpha</taxon>
        <taxon>Strongyloidea</taxon>
        <taxon>Trichostrongylidae</taxon>
        <taxon>Trichostrongylus</taxon>
    </lineage>
</organism>
<evidence type="ECO:0000313" key="2">
    <source>
        <dbReference type="Proteomes" id="UP001331761"/>
    </source>
</evidence>
<proteinExistence type="predicted"/>
<dbReference type="GO" id="GO:0045087">
    <property type="term" value="P:innate immune response"/>
    <property type="evidence" value="ECO:0007669"/>
    <property type="project" value="TreeGrafter"/>
</dbReference>
<dbReference type="PANTHER" id="PTHR23208:SF36">
    <property type="entry name" value="LYSOZYME-RELATED"/>
    <property type="match status" value="1"/>
</dbReference>
<gene>
    <name evidence="1" type="ORF">GCK32_010925</name>
</gene>
<dbReference type="GO" id="GO:0007165">
    <property type="term" value="P:signal transduction"/>
    <property type="evidence" value="ECO:0007669"/>
    <property type="project" value="TreeGrafter"/>
</dbReference>
<dbReference type="EMBL" id="WIXE01025207">
    <property type="protein sequence ID" value="KAK5964913.1"/>
    <property type="molecule type" value="Genomic_DNA"/>
</dbReference>
<dbReference type="AlphaFoldDB" id="A0AAN8FJ18"/>
<comment type="caution">
    <text evidence="1">The sequence shown here is derived from an EMBL/GenBank/DDBJ whole genome shotgun (WGS) entry which is preliminary data.</text>
</comment>
<dbReference type="PANTHER" id="PTHR23208">
    <property type="entry name" value="LYSOZYME PROTEIN"/>
    <property type="match status" value="1"/>
</dbReference>